<keyword evidence="2" id="KW-0378">Hydrolase</keyword>
<dbReference type="PRINTS" id="PR00132">
    <property type="entry name" value="GLHYDRLASE2"/>
</dbReference>
<dbReference type="InterPro" id="IPR008979">
    <property type="entry name" value="Galactose-bd-like_sf"/>
</dbReference>
<keyword evidence="8" id="KW-1185">Reference proteome</keyword>
<dbReference type="InterPro" id="IPR013783">
    <property type="entry name" value="Ig-like_fold"/>
</dbReference>
<sequence length="811" mass="92861">MHLAEAASLTTDIPRPEYPRPDWERSDWFNLNGSWSFQFDHEQVGLQNSWYSSNEIAFDSTIIVPFSWASPLSGIGRSDKGIGWYRRRVKWQPSEAESRIFLRFGAVDYSCEVWINGMPVGSHQGGYGTFEFDVTDVWQVSGENTIVVRTEDFDHDFQARGKQGYGEIRGIWQTVWLEARPQTYVRHAEFTTSISGRIQVKAKVHSNSACKATISFSFDEGAVLHREELELSVGENEITTEFLVKEPKLWSPEFPYLYEGQLLLEGSFGRDEVRTYFGIREIGTVLHEGRTYRWITLNGKPVYLNGTLDQSYHPSGFFTYPTDDEMRDEIYLMKRLGLNFVRIHIKPEEPRKLYWADKLGILVMEDMPCFWGNPDEQARLSYEAEAQEVIERDCNHPSIFSWVMFNETWGLKTDSAAAGLTGDQQHPHNYLPATQEWVRGIYKWAKQLDPTRIVEDNSPCNQDHVETDLNTWHFYINGYEQLRDHLKDVTDNTFPGSAKNYIGGNVQANAPLMNSECGNVWGIKGGAGDSDLAWHYRYMMNEFRKYDKLCGFVFTEFRDVTNEFNGYYRLDGSDKDFGFDAFVPGMTIADLHAPDFIVIDAPPCQTVDASAMVTIPLLRSSFSDQHHGQELQLAWELWYDNLGTRTVMNRGVEHITWNSYGVSELNPLHVKMPAQDAVAVLAIRLLDAAGHSLMRNFITFDVRSGSACRYDVDGSLQLCLSQTSKSIHLPMNGTRFKEPKLTAVKKALSFMTFNCLVKMIRMSLVKLKSSSRPARSGCRHATWKARFFVSMTSALCMVLRRMLSITRTRTI</sequence>
<dbReference type="InterPro" id="IPR017853">
    <property type="entry name" value="GH"/>
</dbReference>
<dbReference type="EMBL" id="CP090978">
    <property type="protein sequence ID" value="UJF35776.1"/>
    <property type="molecule type" value="Genomic_DNA"/>
</dbReference>
<dbReference type="InterPro" id="IPR006102">
    <property type="entry name" value="Ig-like_GH2"/>
</dbReference>
<gene>
    <name evidence="7" type="ORF">L0M14_12220</name>
</gene>
<dbReference type="Proteomes" id="UP001649230">
    <property type="component" value="Chromosome"/>
</dbReference>
<evidence type="ECO:0000259" key="5">
    <source>
        <dbReference type="Pfam" id="PF02836"/>
    </source>
</evidence>
<feature type="domain" description="Glycoside hydrolase family 2 catalytic" evidence="5">
    <location>
        <begin position="295"/>
        <end position="522"/>
    </location>
</feature>
<evidence type="ECO:0000256" key="1">
    <source>
        <dbReference type="ARBA" id="ARBA00007401"/>
    </source>
</evidence>
<dbReference type="RefSeq" id="WP_235122333.1">
    <property type="nucleotide sequence ID" value="NZ_CP090978.1"/>
</dbReference>
<evidence type="ECO:0000259" key="4">
    <source>
        <dbReference type="Pfam" id="PF00703"/>
    </source>
</evidence>
<evidence type="ECO:0000313" key="7">
    <source>
        <dbReference type="EMBL" id="UJF35776.1"/>
    </source>
</evidence>
<evidence type="ECO:0000256" key="3">
    <source>
        <dbReference type="ARBA" id="ARBA00023295"/>
    </source>
</evidence>
<feature type="domain" description="Glycosyl hydrolases family 2 sugar binding" evidence="6">
    <location>
        <begin position="30"/>
        <end position="154"/>
    </location>
</feature>
<reference evidence="7 8" key="1">
    <citation type="journal article" date="2024" name="Int. J. Syst. Evol. Microbiol.">
        <title>Paenibacillus hexagrammi sp. nov., a novel bacterium isolated from the gut content of Hexagrammos agrammus.</title>
        <authorList>
            <person name="Jung H.K."/>
            <person name="Kim D.G."/>
            <person name="Zin H."/>
            <person name="Park J."/>
            <person name="Jung H."/>
            <person name="Kim Y.O."/>
            <person name="Kong H.J."/>
            <person name="Kim J.W."/>
            <person name="Kim Y.S."/>
        </authorList>
    </citation>
    <scope>NUCLEOTIDE SEQUENCE [LARGE SCALE GENOMIC DNA]</scope>
    <source>
        <strain evidence="7 8">YPD9-1</strain>
    </source>
</reference>
<dbReference type="Gene3D" id="3.20.20.80">
    <property type="entry name" value="Glycosidases"/>
    <property type="match status" value="1"/>
</dbReference>
<evidence type="ECO:0000313" key="8">
    <source>
        <dbReference type="Proteomes" id="UP001649230"/>
    </source>
</evidence>
<accession>A0ABY3SRY5</accession>
<dbReference type="InterPro" id="IPR006103">
    <property type="entry name" value="Glyco_hydro_2_cat"/>
</dbReference>
<dbReference type="SUPFAM" id="SSF49303">
    <property type="entry name" value="beta-Galactosidase/glucuronidase domain"/>
    <property type="match status" value="1"/>
</dbReference>
<dbReference type="Pfam" id="PF02837">
    <property type="entry name" value="Glyco_hydro_2_N"/>
    <property type="match status" value="1"/>
</dbReference>
<dbReference type="InterPro" id="IPR006104">
    <property type="entry name" value="Glyco_hydro_2_N"/>
</dbReference>
<organism evidence="7 8">
    <name type="scientific">Paenibacillus hexagrammi</name>
    <dbReference type="NCBI Taxonomy" id="2908839"/>
    <lineage>
        <taxon>Bacteria</taxon>
        <taxon>Bacillati</taxon>
        <taxon>Bacillota</taxon>
        <taxon>Bacilli</taxon>
        <taxon>Bacillales</taxon>
        <taxon>Paenibacillaceae</taxon>
        <taxon>Paenibacillus</taxon>
    </lineage>
</organism>
<dbReference type="Gene3D" id="2.60.120.260">
    <property type="entry name" value="Galactose-binding domain-like"/>
    <property type="match status" value="1"/>
</dbReference>
<protein>
    <submittedName>
        <fullName evidence="7">Beta galactosidase jelly roll domain-containing protein</fullName>
    </submittedName>
</protein>
<name>A0ABY3SRY5_9BACL</name>
<proteinExistence type="inferred from homology"/>
<dbReference type="InterPro" id="IPR006101">
    <property type="entry name" value="Glyco_hydro_2"/>
</dbReference>
<dbReference type="Gene3D" id="2.60.40.10">
    <property type="entry name" value="Immunoglobulins"/>
    <property type="match status" value="1"/>
</dbReference>
<dbReference type="SUPFAM" id="SSF49785">
    <property type="entry name" value="Galactose-binding domain-like"/>
    <property type="match status" value="1"/>
</dbReference>
<comment type="similarity">
    <text evidence="1">Belongs to the glycosyl hydrolase 2 family.</text>
</comment>
<dbReference type="PANTHER" id="PTHR42732">
    <property type="entry name" value="BETA-GALACTOSIDASE"/>
    <property type="match status" value="1"/>
</dbReference>
<dbReference type="PANTHER" id="PTHR42732:SF2">
    <property type="entry name" value="BETA-MANNOSIDASE"/>
    <property type="match status" value="1"/>
</dbReference>
<dbReference type="Pfam" id="PF02836">
    <property type="entry name" value="Glyco_hydro_2_C"/>
    <property type="match status" value="1"/>
</dbReference>
<dbReference type="SUPFAM" id="SSF51445">
    <property type="entry name" value="(Trans)glycosidases"/>
    <property type="match status" value="1"/>
</dbReference>
<dbReference type="InterPro" id="IPR051913">
    <property type="entry name" value="GH2_Domain-Containing"/>
</dbReference>
<evidence type="ECO:0000259" key="6">
    <source>
        <dbReference type="Pfam" id="PF02837"/>
    </source>
</evidence>
<dbReference type="Pfam" id="PF00703">
    <property type="entry name" value="Glyco_hydro_2"/>
    <property type="match status" value="1"/>
</dbReference>
<dbReference type="InterPro" id="IPR036156">
    <property type="entry name" value="Beta-gal/glucu_dom_sf"/>
</dbReference>
<keyword evidence="3" id="KW-0326">Glycosidase</keyword>
<evidence type="ECO:0000256" key="2">
    <source>
        <dbReference type="ARBA" id="ARBA00022801"/>
    </source>
</evidence>
<feature type="domain" description="Glycoside hydrolase family 2 immunoglobulin-like beta-sandwich" evidence="4">
    <location>
        <begin position="183"/>
        <end position="280"/>
    </location>
</feature>